<dbReference type="Pfam" id="PF19833">
    <property type="entry name" value="RecG_dom3_C"/>
    <property type="match status" value="1"/>
</dbReference>
<protein>
    <recommendedName>
        <fullName evidence="8">Probable DNA 3'-5' helicase RecG</fullName>
    </recommendedName>
</protein>
<dbReference type="Pfam" id="PF00271">
    <property type="entry name" value="Helicase_C"/>
    <property type="match status" value="1"/>
</dbReference>
<dbReference type="InterPro" id="IPR001650">
    <property type="entry name" value="Helicase_C-like"/>
</dbReference>
<keyword evidence="2" id="KW-0227">DNA damage</keyword>
<dbReference type="PATRIC" id="fig|1619097.3.peg.332"/>
<dbReference type="InterPro" id="IPR011545">
    <property type="entry name" value="DEAD/DEAH_box_helicase_dom"/>
</dbReference>
<dbReference type="GO" id="GO:0005524">
    <property type="term" value="F:ATP binding"/>
    <property type="evidence" value="ECO:0007669"/>
    <property type="project" value="UniProtKB-KW"/>
</dbReference>
<evidence type="ECO:0000256" key="1">
    <source>
        <dbReference type="ARBA" id="ARBA00022741"/>
    </source>
</evidence>
<keyword evidence="5" id="KW-0067">ATP-binding</keyword>
<keyword evidence="4 11" id="KW-0347">Helicase</keyword>
<dbReference type="GO" id="GO:0016787">
    <property type="term" value="F:hydrolase activity"/>
    <property type="evidence" value="ECO:0007669"/>
    <property type="project" value="UniProtKB-KW"/>
</dbReference>
<accession>A0A0G0BZX1</accession>
<dbReference type="Gene3D" id="3.40.50.300">
    <property type="entry name" value="P-loop containing nucleotide triphosphate hydrolases"/>
    <property type="match status" value="2"/>
</dbReference>
<dbReference type="GO" id="GO:0003678">
    <property type="term" value="F:DNA helicase activity"/>
    <property type="evidence" value="ECO:0007669"/>
    <property type="project" value="TreeGrafter"/>
</dbReference>
<keyword evidence="1" id="KW-0547">Nucleotide-binding</keyword>
<dbReference type="PROSITE" id="PS51192">
    <property type="entry name" value="HELICASE_ATP_BIND_1"/>
    <property type="match status" value="1"/>
</dbReference>
<gene>
    <name evidence="11" type="ORF">UR73_C0036G0008</name>
</gene>
<keyword evidence="7" id="KW-0234">DNA repair</keyword>
<dbReference type="InterPro" id="IPR012340">
    <property type="entry name" value="NA-bd_OB-fold"/>
</dbReference>
<evidence type="ECO:0000256" key="6">
    <source>
        <dbReference type="ARBA" id="ARBA00023125"/>
    </source>
</evidence>
<keyword evidence="3" id="KW-0378">Hydrolase</keyword>
<reference evidence="11 12" key="1">
    <citation type="journal article" date="2015" name="Nature">
        <title>rRNA introns, odd ribosomes, and small enigmatic genomes across a large radiation of phyla.</title>
        <authorList>
            <person name="Brown C.T."/>
            <person name="Hug L.A."/>
            <person name="Thomas B.C."/>
            <person name="Sharon I."/>
            <person name="Castelle C.J."/>
            <person name="Singh A."/>
            <person name="Wilkins M.J."/>
            <person name="Williams K.H."/>
            <person name="Banfield J.F."/>
        </authorList>
    </citation>
    <scope>NUCLEOTIDE SEQUENCE [LARGE SCALE GENOMIC DNA]</scope>
</reference>
<evidence type="ECO:0000256" key="5">
    <source>
        <dbReference type="ARBA" id="ARBA00022840"/>
    </source>
</evidence>
<evidence type="ECO:0000256" key="2">
    <source>
        <dbReference type="ARBA" id="ARBA00022763"/>
    </source>
</evidence>
<dbReference type="SUPFAM" id="SSF52540">
    <property type="entry name" value="P-loop containing nucleoside triphosphate hydrolases"/>
    <property type="match status" value="2"/>
</dbReference>
<evidence type="ECO:0000256" key="4">
    <source>
        <dbReference type="ARBA" id="ARBA00022806"/>
    </source>
</evidence>
<dbReference type="Pfam" id="PF17191">
    <property type="entry name" value="RecG_wedge"/>
    <property type="match status" value="1"/>
</dbReference>
<evidence type="ECO:0000313" key="12">
    <source>
        <dbReference type="Proteomes" id="UP000034816"/>
    </source>
</evidence>
<dbReference type="InterPro" id="IPR047112">
    <property type="entry name" value="RecG/Mfd"/>
</dbReference>
<evidence type="ECO:0000259" key="9">
    <source>
        <dbReference type="PROSITE" id="PS51192"/>
    </source>
</evidence>
<feature type="domain" description="Helicase ATP-binding" evidence="9">
    <location>
        <begin position="272"/>
        <end position="425"/>
    </location>
</feature>
<evidence type="ECO:0000256" key="3">
    <source>
        <dbReference type="ARBA" id="ARBA00022801"/>
    </source>
</evidence>
<comment type="caution">
    <text evidence="11">The sequence shown here is derived from an EMBL/GenBank/DDBJ whole genome shotgun (WGS) entry which is preliminary data.</text>
</comment>
<dbReference type="Gene3D" id="2.40.50.140">
    <property type="entry name" value="Nucleic acid-binding proteins"/>
    <property type="match status" value="1"/>
</dbReference>
<evidence type="ECO:0000256" key="8">
    <source>
        <dbReference type="ARBA" id="ARBA00049819"/>
    </source>
</evidence>
<dbReference type="InterPro" id="IPR033454">
    <property type="entry name" value="RecG_wedge"/>
</dbReference>
<dbReference type="InterPro" id="IPR014001">
    <property type="entry name" value="Helicase_ATP-bd"/>
</dbReference>
<dbReference type="Pfam" id="PF00270">
    <property type="entry name" value="DEAD"/>
    <property type="match status" value="1"/>
</dbReference>
<dbReference type="InterPro" id="IPR045562">
    <property type="entry name" value="RecG_dom3_C"/>
</dbReference>
<feature type="domain" description="Helicase C-terminal" evidence="10">
    <location>
        <begin position="435"/>
        <end position="584"/>
    </location>
</feature>
<dbReference type="SMART" id="SM00490">
    <property type="entry name" value="HELICc"/>
    <property type="match status" value="1"/>
</dbReference>
<dbReference type="Proteomes" id="UP000034816">
    <property type="component" value="Unassembled WGS sequence"/>
</dbReference>
<sequence>MLLTADSKITEIKGIGESLETKFSRLNIHTIKDLLFHVPIKYQDSSHLLSIEEFLLKGEGTFLAEIVDIKTFRTRSRKTITTVKVKDDTKKIDLTYFNQSYLSKALIKNEIYLFDGKITIKGSKRNIYNPKYELFKGEKEKQTNLGKLAPIYPETEGLTSNMIRKILKAVKADIPEIISDPIPSYTDTSLEDALFKIHFPKDSNDILVARERLAFDEMLRIAFKIEQEIQERSTQEALSIKTNSRILNEFIKSLPYKLTDDQNKSLEVILKELNNKTPMNRLLNGDVGSGKTIVAAGAILNTIKNGFSSILLAPTTVLAKQHYDTFKELFKGLHIPIELCISSEQNISDANNKLIIATHSILYNKELPTDLDLVIIDEQHRFGVEQRKYFLEKLPHTPHHLTMTATPIPRSLTEIFFGNMDVSEIRVKPTKTSGMKEQAFIIYPLIEETDVSVAKTVLASFEELKKKYFTVIPITYLHGRMKDTQKNKILNDFKKKKYNVLVSTSVIEVGIDIPDATIMIIENAERFGLAQLHQLRGRVGRSDKQSYCYAIPGVEVEKDSKAEERLKYFSKHSSGFDVAEYDLQSRGPGEVYGIAQSGIPNFKVASIHDLDTLKKARSVAKRLLKSDNHIENILENIFR</sequence>
<dbReference type="GO" id="GO:0006281">
    <property type="term" value="P:DNA repair"/>
    <property type="evidence" value="ECO:0007669"/>
    <property type="project" value="UniProtKB-KW"/>
</dbReference>
<name>A0A0G0BZX1_9BACT</name>
<dbReference type="PANTHER" id="PTHR47964">
    <property type="entry name" value="ATP-DEPENDENT DNA HELICASE HOMOLOG RECG, CHLOROPLASTIC"/>
    <property type="match status" value="1"/>
</dbReference>
<dbReference type="GO" id="GO:0003677">
    <property type="term" value="F:DNA binding"/>
    <property type="evidence" value="ECO:0007669"/>
    <property type="project" value="UniProtKB-KW"/>
</dbReference>
<dbReference type="EMBL" id="LBQH01000036">
    <property type="protein sequence ID" value="KKP74733.1"/>
    <property type="molecule type" value="Genomic_DNA"/>
</dbReference>
<evidence type="ECO:0000256" key="7">
    <source>
        <dbReference type="ARBA" id="ARBA00023204"/>
    </source>
</evidence>
<dbReference type="InterPro" id="IPR027417">
    <property type="entry name" value="P-loop_NTPase"/>
</dbReference>
<proteinExistence type="predicted"/>
<evidence type="ECO:0000259" key="10">
    <source>
        <dbReference type="PROSITE" id="PS51194"/>
    </source>
</evidence>
<organism evidence="11 12">
    <name type="scientific">candidate division WS6 bacterium GW2011_GWF1_35_23</name>
    <dbReference type="NCBI Taxonomy" id="1619097"/>
    <lineage>
        <taxon>Bacteria</taxon>
        <taxon>Candidatus Dojkabacteria</taxon>
    </lineage>
</organism>
<dbReference type="AlphaFoldDB" id="A0A0G0BZX1"/>
<evidence type="ECO:0000313" key="11">
    <source>
        <dbReference type="EMBL" id="KKP74733.1"/>
    </source>
</evidence>
<dbReference type="PANTHER" id="PTHR47964:SF1">
    <property type="entry name" value="ATP-DEPENDENT DNA HELICASE HOMOLOG RECG, CHLOROPLASTIC"/>
    <property type="match status" value="1"/>
</dbReference>
<keyword evidence="6" id="KW-0238">DNA-binding</keyword>
<dbReference type="CDD" id="cd04488">
    <property type="entry name" value="RecG_wedge_OBF"/>
    <property type="match status" value="1"/>
</dbReference>
<dbReference type="SMART" id="SM00487">
    <property type="entry name" value="DEXDc"/>
    <property type="match status" value="1"/>
</dbReference>
<dbReference type="SUPFAM" id="SSF50249">
    <property type="entry name" value="Nucleic acid-binding proteins"/>
    <property type="match status" value="1"/>
</dbReference>
<dbReference type="PROSITE" id="PS51194">
    <property type="entry name" value="HELICASE_CTER"/>
    <property type="match status" value="1"/>
</dbReference>